<evidence type="ECO:0000256" key="5">
    <source>
        <dbReference type="ARBA" id="ARBA00023136"/>
    </source>
</evidence>
<accession>A0A4R7P4W1</accession>
<evidence type="ECO:0000256" key="3">
    <source>
        <dbReference type="ARBA" id="ARBA00022692"/>
    </source>
</evidence>
<evidence type="ECO:0000313" key="7">
    <source>
        <dbReference type="EMBL" id="TDU28853.1"/>
    </source>
</evidence>
<keyword evidence="3 6" id="KW-0812">Transmembrane</keyword>
<dbReference type="PANTHER" id="PTHR30294">
    <property type="entry name" value="MEMBRANE COMPONENT OF ABC TRANSPORTER YHHJ-RELATED"/>
    <property type="match status" value="1"/>
</dbReference>
<keyword evidence="2" id="KW-1003">Cell membrane</keyword>
<name>A0A4R7P4W1_9GAMM</name>
<comment type="subcellular location">
    <subcellularLocation>
        <location evidence="1">Cell membrane</location>
        <topology evidence="1">Multi-pass membrane protein</topology>
    </subcellularLocation>
</comment>
<evidence type="ECO:0000256" key="6">
    <source>
        <dbReference type="SAM" id="Phobius"/>
    </source>
</evidence>
<dbReference type="OrthoDB" id="9794512at2"/>
<evidence type="ECO:0000256" key="4">
    <source>
        <dbReference type="ARBA" id="ARBA00022989"/>
    </source>
</evidence>
<dbReference type="PANTHER" id="PTHR30294:SF29">
    <property type="entry name" value="MULTIDRUG ABC TRANSPORTER PERMEASE YBHS-RELATED"/>
    <property type="match status" value="1"/>
</dbReference>
<reference evidence="7 8" key="1">
    <citation type="submission" date="2019-03" db="EMBL/GenBank/DDBJ databases">
        <title>Genomic Encyclopedia of Type Strains, Phase IV (KMG-IV): sequencing the most valuable type-strain genomes for metagenomic binning, comparative biology and taxonomic classification.</title>
        <authorList>
            <person name="Goeker M."/>
        </authorList>
    </citation>
    <scope>NUCLEOTIDE SEQUENCE [LARGE SCALE GENOMIC DNA]</scope>
    <source>
        <strain evidence="7 8">DSM 26377</strain>
    </source>
</reference>
<keyword evidence="8" id="KW-1185">Reference proteome</keyword>
<dbReference type="AlphaFoldDB" id="A0A4R7P4W1"/>
<protein>
    <submittedName>
        <fullName evidence="7">ABC-2 type transport system permease protein</fullName>
    </submittedName>
</protein>
<feature type="transmembrane region" description="Helical" evidence="6">
    <location>
        <begin position="224"/>
        <end position="242"/>
    </location>
</feature>
<comment type="caution">
    <text evidence="7">The sequence shown here is derived from an EMBL/GenBank/DDBJ whole genome shotgun (WGS) entry which is preliminary data.</text>
</comment>
<dbReference type="Pfam" id="PF12679">
    <property type="entry name" value="ABC2_membrane_2"/>
    <property type="match status" value="1"/>
</dbReference>
<feature type="transmembrane region" description="Helical" evidence="6">
    <location>
        <begin position="96"/>
        <end position="128"/>
    </location>
</feature>
<evidence type="ECO:0000256" key="1">
    <source>
        <dbReference type="ARBA" id="ARBA00004651"/>
    </source>
</evidence>
<dbReference type="GO" id="GO:0005886">
    <property type="term" value="C:plasma membrane"/>
    <property type="evidence" value="ECO:0007669"/>
    <property type="project" value="UniProtKB-SubCell"/>
</dbReference>
<keyword evidence="5 6" id="KW-0472">Membrane</keyword>
<dbReference type="InterPro" id="IPR051449">
    <property type="entry name" value="ABC-2_transporter_component"/>
</dbReference>
<gene>
    <name evidence="7" type="ORF">DFR24_3233</name>
</gene>
<dbReference type="Proteomes" id="UP000295341">
    <property type="component" value="Unassembled WGS sequence"/>
</dbReference>
<evidence type="ECO:0000313" key="8">
    <source>
        <dbReference type="Proteomes" id="UP000295341"/>
    </source>
</evidence>
<feature type="transmembrane region" description="Helical" evidence="6">
    <location>
        <begin position="171"/>
        <end position="188"/>
    </location>
</feature>
<dbReference type="GO" id="GO:0140359">
    <property type="term" value="F:ABC-type transporter activity"/>
    <property type="evidence" value="ECO:0007669"/>
    <property type="project" value="InterPro"/>
</dbReference>
<dbReference type="RefSeq" id="WP_133882374.1">
    <property type="nucleotide sequence ID" value="NZ_MWIN01000018.1"/>
</dbReference>
<feature type="transmembrane region" description="Helical" evidence="6">
    <location>
        <begin position="140"/>
        <end position="164"/>
    </location>
</feature>
<dbReference type="EMBL" id="SOBT01000009">
    <property type="protein sequence ID" value="TDU28853.1"/>
    <property type="molecule type" value="Genomic_DNA"/>
</dbReference>
<proteinExistence type="predicted"/>
<keyword evidence="4 6" id="KW-1133">Transmembrane helix</keyword>
<organism evidence="7 8">
    <name type="scientific">Panacagrimonas perspica</name>
    <dbReference type="NCBI Taxonomy" id="381431"/>
    <lineage>
        <taxon>Bacteria</taxon>
        <taxon>Pseudomonadati</taxon>
        <taxon>Pseudomonadota</taxon>
        <taxon>Gammaproteobacteria</taxon>
        <taxon>Nevskiales</taxon>
        <taxon>Nevskiaceae</taxon>
        <taxon>Panacagrimonas</taxon>
    </lineage>
</organism>
<sequence>MRNTLAIAANETRRIFVSPLAWAVLGVTQLIFGYIFAGAVVQYVRNSDMADQAVGVSDYVGSGLYGSATIILLLILPLMTMRLFSEERKSGTLTLLFSAPVTLVEIVLGKFLGVMVFVLAIIGLLALMPASLLPVVNLDLGRLAAGLLGLLLLTMAFASCGLFISSLTREPTIAAVGSFAALLVIWLLKMPASFDSPFAPVFDYLSLISHYQDLISGLFDSSDVVYYLLFTALFLWLTVLRLDMERN</sequence>
<feature type="transmembrane region" description="Helical" evidence="6">
    <location>
        <begin position="20"/>
        <end position="44"/>
    </location>
</feature>
<feature type="transmembrane region" description="Helical" evidence="6">
    <location>
        <begin position="64"/>
        <end position="84"/>
    </location>
</feature>
<evidence type="ECO:0000256" key="2">
    <source>
        <dbReference type="ARBA" id="ARBA00022475"/>
    </source>
</evidence>